<evidence type="ECO:0000313" key="2">
    <source>
        <dbReference type="EMBL" id="ABA56102.1"/>
    </source>
</evidence>
<feature type="chain" id="PRO_5004197243" description="DUF4142 domain-containing protein" evidence="1">
    <location>
        <begin position="24"/>
        <end position="208"/>
    </location>
</feature>
<geneLocation type="plasmid" evidence="2 3">
    <name>pSmeSM11a</name>
</geneLocation>
<keyword evidence="2" id="KW-0614">Plasmid</keyword>
<dbReference type="EMBL" id="DQ145546">
    <property type="protein sequence ID" value="ABA56102.1"/>
    <property type="molecule type" value="Genomic_DNA"/>
</dbReference>
<reference evidence="3" key="2">
    <citation type="journal article" date="2011" name="J. Biotechnol.">
        <title>The complete genome sequence of the dominant Sinorhizobium meliloti field isolate SM11 extends the S. meliloti pan-genome.</title>
        <authorList>
            <person name="Schneiker-Bekel S."/>
            <person name="Wibberg D."/>
            <person name="Bekel T."/>
            <person name="Blom J."/>
            <person name="Linke B."/>
            <person name="Neuweger H."/>
            <person name="Stiens M."/>
            <person name="Vorholter F.J."/>
            <person name="Weidner S."/>
            <person name="Goesmann A."/>
            <person name="Puhler A."/>
            <person name="Schluter A."/>
        </authorList>
    </citation>
    <scope>NUCLEOTIDE SEQUENCE [LARGE SCALE GENOMIC DNA]</scope>
    <source>
        <strain evidence="3">SM11</strain>
        <plasmid evidence="3">pSmeSM11a</plasmid>
    </source>
</reference>
<evidence type="ECO:0000313" key="3">
    <source>
        <dbReference type="Proteomes" id="UP000009045"/>
    </source>
</evidence>
<dbReference type="RefSeq" id="WP_012881301.1">
    <property type="nucleotide sequence ID" value="NZ_JAJJBH010000003.1"/>
</dbReference>
<dbReference type="AlphaFoldDB" id="Q1WL98"/>
<dbReference type="InterPro" id="IPR045613">
    <property type="entry name" value="DUF6448"/>
</dbReference>
<evidence type="ECO:0008006" key="4">
    <source>
        <dbReference type="Google" id="ProtNLM"/>
    </source>
</evidence>
<protein>
    <recommendedName>
        <fullName evidence="4">DUF4142 domain-containing protein</fullName>
    </recommendedName>
</protein>
<feature type="signal peptide" evidence="1">
    <location>
        <begin position="1"/>
        <end position="23"/>
    </location>
</feature>
<sequence>MAKKLRTAVVLLGIALLPMSAHAHCDAADGPVATAAVRALDAGQVNLMLPFAPAGAEPELRAVFDQALKVRKHGPDAKALADRYFMETAVRLHRAGEGAPYTGLKPAGTDFGPAIPAAEEALETGKPDAVTALMTEQVGDGIAEKYRETTALRSASNEPTTQAEVAKARDRVSAELAFIGYVEGIYLAAKGGMHVEAAPTQEHHHGTE</sequence>
<keyword evidence="1" id="KW-0732">Signal</keyword>
<accession>Q1WL98</accession>
<evidence type="ECO:0000256" key="1">
    <source>
        <dbReference type="SAM" id="SignalP"/>
    </source>
</evidence>
<proteinExistence type="predicted"/>
<dbReference type="Proteomes" id="UP000009045">
    <property type="component" value="Plasmid pSmeSM11a"/>
</dbReference>
<organism evidence="2 3">
    <name type="scientific">Sinorhizobium meliloti (strain SM11)</name>
    <dbReference type="NCBI Taxonomy" id="707241"/>
    <lineage>
        <taxon>Bacteria</taxon>
        <taxon>Pseudomonadati</taxon>
        <taxon>Pseudomonadota</taxon>
        <taxon>Alphaproteobacteria</taxon>
        <taxon>Hyphomicrobiales</taxon>
        <taxon>Rhizobiaceae</taxon>
        <taxon>Sinorhizobium/Ensifer group</taxon>
        <taxon>Sinorhizobium</taxon>
    </lineage>
</organism>
<name>Q1WL98_SINMM</name>
<dbReference type="Pfam" id="PF20046">
    <property type="entry name" value="DUF6448"/>
    <property type="match status" value="1"/>
</dbReference>
<reference evidence="2 3" key="1">
    <citation type="journal article" date="2006" name="Appl. Environ. Microbiol.">
        <title>Sequence analysis of the 144-kilobase accessory plasmid pSmeSM11a, isolated from a dominant Sinorhizobium meliloti strain identified during a long-term field release experiment.</title>
        <authorList>
            <person name="Stiens M."/>
            <person name="Schneiker S."/>
            <person name="Keller M."/>
            <person name="Kuhn S."/>
            <person name="Puhler A."/>
            <person name="Schluter A."/>
        </authorList>
    </citation>
    <scope>NUCLEOTIDE SEQUENCE [LARGE SCALE GENOMIC DNA]</scope>
    <source>
        <strain evidence="3">SM11</strain>
        <plasmid evidence="2 3">pSmeSM11a</plasmid>
    </source>
</reference>